<proteinExistence type="inferred from homology"/>
<evidence type="ECO:0000313" key="4">
    <source>
        <dbReference type="Proteomes" id="UP000233491"/>
    </source>
</evidence>
<dbReference type="Pfam" id="PF13561">
    <property type="entry name" value="adh_short_C2"/>
    <property type="match status" value="1"/>
</dbReference>
<dbReference type="InterPro" id="IPR002347">
    <property type="entry name" value="SDR_fam"/>
</dbReference>
<keyword evidence="2" id="KW-0560">Oxidoreductase</keyword>
<dbReference type="EMBL" id="PJNW01000013">
    <property type="protein sequence ID" value="PKR88230.1"/>
    <property type="molecule type" value="Genomic_DNA"/>
</dbReference>
<dbReference type="PANTHER" id="PTHR43477">
    <property type="entry name" value="DIHYDROANTICAPSIN 7-DEHYDROGENASE"/>
    <property type="match status" value="1"/>
</dbReference>
<dbReference type="SUPFAM" id="SSF51735">
    <property type="entry name" value="NAD(P)-binding Rossmann-fold domains"/>
    <property type="match status" value="1"/>
</dbReference>
<dbReference type="OrthoDB" id="7301144at2"/>
<dbReference type="PANTHER" id="PTHR43477:SF1">
    <property type="entry name" value="DIHYDROANTICAPSIN 7-DEHYDROGENASE"/>
    <property type="match status" value="1"/>
</dbReference>
<name>A0A1I4W1H8_9HYPH</name>
<dbReference type="PRINTS" id="PR00081">
    <property type="entry name" value="GDHRDH"/>
</dbReference>
<dbReference type="Gene3D" id="3.40.50.720">
    <property type="entry name" value="NAD(P)-binding Rossmann-like Domain"/>
    <property type="match status" value="1"/>
</dbReference>
<sequence>MILNGKRIVIMGGSGAIGTAMAKAFVAEGAKVYLGARGVERLAAAAEAVRSSEGAAEVFTVDCLDEENTRRAVDALAERIGEIDVAVNATSFMHDQGSLIDDLDLDAFMSPVDSFLRSLFNSAKAVVPHMGRSRQGVILTLSTPAGRTAPPGHLGYSVTCAGVEAFSRVLAAELGPRNIRVVCLGPHAISDAPEAGSYTRELFAPKAKAMGLSVDQWLAGGAQTTMLGRLPTLDDVAETAAFLVSDKARSMTAAYVNLTAGMIPE</sequence>
<comment type="similarity">
    <text evidence="1">Belongs to the short-chain dehydrogenases/reductases (SDR) family.</text>
</comment>
<protein>
    <submittedName>
        <fullName evidence="3">Short-chain dehydrogenase</fullName>
    </submittedName>
</protein>
<dbReference type="CDD" id="cd05233">
    <property type="entry name" value="SDR_c"/>
    <property type="match status" value="1"/>
</dbReference>
<evidence type="ECO:0000256" key="1">
    <source>
        <dbReference type="ARBA" id="ARBA00006484"/>
    </source>
</evidence>
<dbReference type="InterPro" id="IPR036291">
    <property type="entry name" value="NAD(P)-bd_dom_sf"/>
</dbReference>
<comment type="caution">
    <text evidence="3">The sequence shown here is derived from an EMBL/GenBank/DDBJ whole genome shotgun (WGS) entry which is preliminary data.</text>
</comment>
<accession>A0A1I4W1H8</accession>
<dbReference type="RefSeq" id="WP_101290298.1">
    <property type="nucleotide sequence ID" value="NZ_FOUQ01000014.1"/>
</dbReference>
<dbReference type="GO" id="GO:0016491">
    <property type="term" value="F:oxidoreductase activity"/>
    <property type="evidence" value="ECO:0007669"/>
    <property type="project" value="UniProtKB-KW"/>
</dbReference>
<organism evidence="3 4">
    <name type="scientific">Pleomorphomonas diazotrophica</name>
    <dbReference type="NCBI Taxonomy" id="1166257"/>
    <lineage>
        <taxon>Bacteria</taxon>
        <taxon>Pseudomonadati</taxon>
        <taxon>Pseudomonadota</taxon>
        <taxon>Alphaproteobacteria</taxon>
        <taxon>Hyphomicrobiales</taxon>
        <taxon>Pleomorphomonadaceae</taxon>
        <taxon>Pleomorphomonas</taxon>
    </lineage>
</organism>
<evidence type="ECO:0000256" key="2">
    <source>
        <dbReference type="ARBA" id="ARBA00023002"/>
    </source>
</evidence>
<keyword evidence="4" id="KW-1185">Reference proteome</keyword>
<dbReference type="InterPro" id="IPR051122">
    <property type="entry name" value="SDR_DHRS6-like"/>
</dbReference>
<gene>
    <name evidence="3" type="ORF">CXZ10_15645</name>
</gene>
<evidence type="ECO:0000313" key="3">
    <source>
        <dbReference type="EMBL" id="PKR88230.1"/>
    </source>
</evidence>
<dbReference type="AlphaFoldDB" id="A0A1I4W1H8"/>
<dbReference type="Proteomes" id="UP000233491">
    <property type="component" value="Unassembled WGS sequence"/>
</dbReference>
<reference evidence="3 4" key="1">
    <citation type="submission" date="2017-12" db="EMBL/GenBank/DDBJ databases">
        <title>Anaerobic carbon monoxide metabolism by Pleomorphomonas carboxyditropha sp. nov., a new mesophilic hydrogenogenic carboxidotroph.</title>
        <authorList>
            <person name="Esquivel-Elizondo S."/>
            <person name="Krajmalnik-Brown R."/>
        </authorList>
    </citation>
    <scope>NUCLEOTIDE SEQUENCE [LARGE SCALE GENOMIC DNA]</scope>
    <source>
        <strain evidence="3 4">R5-392</strain>
    </source>
</reference>